<dbReference type="SUPFAM" id="SSF52540">
    <property type="entry name" value="P-loop containing nucleoside triphosphate hydrolases"/>
    <property type="match status" value="1"/>
</dbReference>
<evidence type="ECO:0000313" key="7">
    <source>
        <dbReference type="EMBL" id="WOX55577.1"/>
    </source>
</evidence>
<dbReference type="CDD" id="cd03230">
    <property type="entry name" value="ABC_DR_subfamily_A"/>
    <property type="match status" value="1"/>
</dbReference>
<dbReference type="PANTHER" id="PTHR43335">
    <property type="entry name" value="ABC TRANSPORTER, ATP-BINDING PROTEIN"/>
    <property type="match status" value="1"/>
</dbReference>
<dbReference type="AlphaFoldDB" id="A0ABD8A953"/>
<dbReference type="EMBL" id="CP137641">
    <property type="protein sequence ID" value="WOX55577.1"/>
    <property type="molecule type" value="Genomic_DNA"/>
</dbReference>
<dbReference type="SMART" id="SM00382">
    <property type="entry name" value="AAA"/>
    <property type="match status" value="1"/>
</dbReference>
<evidence type="ECO:0000313" key="8">
    <source>
        <dbReference type="Proteomes" id="UP001626603"/>
    </source>
</evidence>
<comment type="similarity">
    <text evidence="1">Belongs to the ABC transporter superfamily.</text>
</comment>
<sequence>MNAVEVRHLSRSFDGREILRDVSFTVGHGEIFGYLGPNGAGKTTTVRVLLGLLAPGAGEVRVLGRDLAVDDDARARVGVLFENNGLADRMSAADNLAYYAGLYGVDDPAGRIDELLTLVDLADRRDDLVGTFSTGMKRKLGIARAILHRPEVVFLDEPSSGLDPGAQRMVRDLIVELSRREEMTVFLNSHHLDEVQRICSTVAILAGGSIRAFDSVANLTTASGRPAVTVVLADPGDRPRACETVGRLPFVAGCDMSGDALLCTLSDPGATPDLIAALVGANFRIEEVRRSSRSLEEIYLCEVEGAEREGSLRKGEGESGAPASGSLSPRAARLNRLRGPL</sequence>
<evidence type="ECO:0000256" key="2">
    <source>
        <dbReference type="ARBA" id="ARBA00022448"/>
    </source>
</evidence>
<evidence type="ECO:0000256" key="3">
    <source>
        <dbReference type="ARBA" id="ARBA00022741"/>
    </source>
</evidence>
<accession>A0ABD8A953</accession>
<dbReference type="GO" id="GO:0005524">
    <property type="term" value="F:ATP binding"/>
    <property type="evidence" value="ECO:0007669"/>
    <property type="project" value="UniProtKB-KW"/>
</dbReference>
<dbReference type="InterPro" id="IPR003439">
    <property type="entry name" value="ABC_transporter-like_ATP-bd"/>
</dbReference>
<keyword evidence="3" id="KW-0547">Nucleotide-binding</keyword>
<keyword evidence="8" id="KW-1185">Reference proteome</keyword>
<dbReference type="Gene3D" id="3.40.50.300">
    <property type="entry name" value="P-loop containing nucleotide triphosphate hydrolases"/>
    <property type="match status" value="1"/>
</dbReference>
<name>A0ABD8A953_9EURY</name>
<keyword evidence="4 7" id="KW-0067">ATP-binding</keyword>
<dbReference type="PANTHER" id="PTHR43335:SF4">
    <property type="entry name" value="ABC TRANSPORTER, ATP-BINDING PROTEIN"/>
    <property type="match status" value="1"/>
</dbReference>
<dbReference type="PROSITE" id="PS50893">
    <property type="entry name" value="ABC_TRANSPORTER_2"/>
    <property type="match status" value="1"/>
</dbReference>
<evidence type="ECO:0000256" key="5">
    <source>
        <dbReference type="SAM" id="MobiDB-lite"/>
    </source>
</evidence>
<evidence type="ECO:0000259" key="6">
    <source>
        <dbReference type="PROSITE" id="PS50893"/>
    </source>
</evidence>
<feature type="compositionally biased region" description="Low complexity" evidence="5">
    <location>
        <begin position="319"/>
        <end position="334"/>
    </location>
</feature>
<organism evidence="7 8">
    <name type="scientific">Methanoculleus palmolei</name>
    <dbReference type="NCBI Taxonomy" id="72612"/>
    <lineage>
        <taxon>Archaea</taxon>
        <taxon>Methanobacteriati</taxon>
        <taxon>Methanobacteriota</taxon>
        <taxon>Stenosarchaea group</taxon>
        <taxon>Methanomicrobia</taxon>
        <taxon>Methanomicrobiales</taxon>
        <taxon>Methanomicrobiaceae</taxon>
        <taxon>Methanoculleus</taxon>
    </lineage>
</organism>
<feature type="compositionally biased region" description="Basic and acidic residues" evidence="5">
    <location>
        <begin position="307"/>
        <end position="317"/>
    </location>
</feature>
<reference evidence="7 8" key="1">
    <citation type="submission" date="2023-10" db="EMBL/GenBank/DDBJ databases">
        <title>The complete genome sequence of Methanoculleus palmolei DSM 4273.</title>
        <authorList>
            <person name="Lai S.-J."/>
            <person name="You Y.-T."/>
            <person name="Chen S.-C."/>
        </authorList>
    </citation>
    <scope>NUCLEOTIDE SEQUENCE [LARGE SCALE GENOMIC DNA]</scope>
    <source>
        <strain evidence="7 8">DSM 4273</strain>
    </source>
</reference>
<evidence type="ECO:0000256" key="4">
    <source>
        <dbReference type="ARBA" id="ARBA00022840"/>
    </source>
</evidence>
<dbReference type="Pfam" id="PF00005">
    <property type="entry name" value="ABC_tran"/>
    <property type="match status" value="1"/>
</dbReference>
<keyword evidence="2" id="KW-0813">Transport</keyword>
<proteinExistence type="inferred from homology"/>
<dbReference type="InterPro" id="IPR027417">
    <property type="entry name" value="P-loop_NTPase"/>
</dbReference>
<evidence type="ECO:0000256" key="1">
    <source>
        <dbReference type="ARBA" id="ARBA00005417"/>
    </source>
</evidence>
<feature type="domain" description="ABC transporter" evidence="6">
    <location>
        <begin position="4"/>
        <end position="232"/>
    </location>
</feature>
<protein>
    <submittedName>
        <fullName evidence="7">ABC transporter ATP-binding protein</fullName>
    </submittedName>
</protein>
<gene>
    <name evidence="7" type="ORF">R6Y95_08910</name>
</gene>
<feature type="region of interest" description="Disordered" evidence="5">
    <location>
        <begin position="307"/>
        <end position="341"/>
    </location>
</feature>
<dbReference type="Proteomes" id="UP001626603">
    <property type="component" value="Chromosome"/>
</dbReference>
<dbReference type="InterPro" id="IPR003593">
    <property type="entry name" value="AAA+_ATPase"/>
</dbReference>